<name>I3STR9_LOTJA</name>
<feature type="region of interest" description="Disordered" evidence="1">
    <location>
        <begin position="1"/>
        <end position="21"/>
    </location>
</feature>
<proteinExistence type="evidence at transcript level"/>
<evidence type="ECO:0000259" key="2">
    <source>
        <dbReference type="Pfam" id="PF05627"/>
    </source>
</evidence>
<feature type="domain" description="RIN4 pathogenic type III effector avirulence factor Avr cleavage site" evidence="2">
    <location>
        <begin position="10"/>
        <end position="41"/>
    </location>
</feature>
<dbReference type="AlphaFoldDB" id="I3STR9"/>
<feature type="compositionally biased region" description="Polar residues" evidence="1">
    <location>
        <begin position="54"/>
        <end position="67"/>
    </location>
</feature>
<evidence type="ECO:0000256" key="1">
    <source>
        <dbReference type="SAM" id="MobiDB-lite"/>
    </source>
</evidence>
<dbReference type="EMBL" id="BT143867">
    <property type="protein sequence ID" value="AFK43661.1"/>
    <property type="molecule type" value="mRNA"/>
</dbReference>
<organism evidence="3">
    <name type="scientific">Lotus japonicus</name>
    <name type="common">Lotus corniculatus var. japonicus</name>
    <dbReference type="NCBI Taxonomy" id="34305"/>
    <lineage>
        <taxon>Eukaryota</taxon>
        <taxon>Viridiplantae</taxon>
        <taxon>Streptophyta</taxon>
        <taxon>Embryophyta</taxon>
        <taxon>Tracheophyta</taxon>
        <taxon>Spermatophyta</taxon>
        <taxon>Magnoliopsida</taxon>
        <taxon>eudicotyledons</taxon>
        <taxon>Gunneridae</taxon>
        <taxon>Pentapetalae</taxon>
        <taxon>rosids</taxon>
        <taxon>fabids</taxon>
        <taxon>Fabales</taxon>
        <taxon>Fabaceae</taxon>
        <taxon>Papilionoideae</taxon>
        <taxon>50 kb inversion clade</taxon>
        <taxon>NPAAA clade</taxon>
        <taxon>Hologalegina</taxon>
        <taxon>robinioid clade</taxon>
        <taxon>Loteae</taxon>
        <taxon>Lotus</taxon>
    </lineage>
</organism>
<dbReference type="InterPro" id="IPR008700">
    <property type="entry name" value="TypeIII_avirulence_cleave"/>
</dbReference>
<dbReference type="Pfam" id="PF05627">
    <property type="entry name" value="AvrRpt-cleavage"/>
    <property type="match status" value="1"/>
</dbReference>
<feature type="region of interest" description="Disordered" evidence="1">
    <location>
        <begin position="53"/>
        <end position="96"/>
    </location>
</feature>
<dbReference type="PANTHER" id="PTHR33882">
    <property type="entry name" value="PATHOGENIC TYPE III EFFECTOR AVIRULENCE FACTOR AVR AVRRPT-CLEAVAGE: CLEAVAGE SITE PROTEIN"/>
    <property type="match status" value="1"/>
</dbReference>
<accession>I3STR9</accession>
<dbReference type="PANTHER" id="PTHR33882:SF9">
    <property type="entry name" value="PROTEIN 4 (RIN4) FAMILY PROTEIN, PUTATIVE-RELATED"/>
    <property type="match status" value="1"/>
</dbReference>
<reference evidence="3" key="1">
    <citation type="submission" date="2012-05" db="EMBL/GenBank/DDBJ databases">
        <authorList>
            <person name="Krishnakumar V."/>
            <person name="Cheung F."/>
            <person name="Xiao Y."/>
            <person name="Chan A."/>
            <person name="Moskal W.A."/>
            <person name="Town C.D."/>
        </authorList>
    </citation>
    <scope>NUCLEOTIDE SEQUENCE</scope>
</reference>
<protein>
    <recommendedName>
        <fullName evidence="2">RIN4 pathogenic type III effector avirulence factor Avr cleavage site domain-containing protein</fullName>
    </recommendedName>
</protein>
<sequence>MDRKKKPAKMSVPQFGGWEHKAQGVPTDYSMVFNQARANKKNQKTDLAEVKRLSTGNDQKVATNNANYRHGPPPQAHAHPRAHAHARPHEDPPVMGRSRVLTCMSCCIRP</sequence>
<evidence type="ECO:0000313" key="3">
    <source>
        <dbReference type="EMBL" id="AFK43661.1"/>
    </source>
</evidence>